<dbReference type="FunCoup" id="A0A3Q0KMY2">
    <property type="interactions" value="847"/>
</dbReference>
<keyword evidence="2" id="KW-0809">Transit peptide</keyword>
<dbReference type="WBParaSite" id="Smp_138280.1">
    <property type="protein sequence ID" value="Smp_138280.1"/>
    <property type="gene ID" value="Smp_138280"/>
</dbReference>
<reference evidence="9" key="1">
    <citation type="journal article" date="2012" name="PLoS Negl. Trop. Dis.">
        <title>A systematically improved high quality genome and transcriptome of the human blood fluke Schistosoma mansoni.</title>
        <authorList>
            <person name="Protasio A.V."/>
            <person name="Tsai I.J."/>
            <person name="Babbage A."/>
            <person name="Nichol S."/>
            <person name="Hunt M."/>
            <person name="Aslett M.A."/>
            <person name="De Silva N."/>
            <person name="Velarde G.S."/>
            <person name="Anderson T.J."/>
            <person name="Clark R.C."/>
            <person name="Davidson C."/>
            <person name="Dillon G.P."/>
            <person name="Holroyd N.E."/>
            <person name="LoVerde P.T."/>
            <person name="Lloyd C."/>
            <person name="McQuillan J."/>
            <person name="Oliveira G."/>
            <person name="Otto T.D."/>
            <person name="Parker-Manuel S.J."/>
            <person name="Quail M.A."/>
            <person name="Wilson R.A."/>
            <person name="Zerlotini A."/>
            <person name="Dunne D.W."/>
            <person name="Berriman M."/>
        </authorList>
    </citation>
    <scope>NUCLEOTIDE SEQUENCE [LARGE SCALE GENOMIC DNA]</scope>
    <source>
        <strain evidence="9">Puerto Rican</strain>
    </source>
</reference>
<keyword evidence="3" id="KW-0689">Ribosomal protein</keyword>
<reference evidence="10" key="2">
    <citation type="submission" date="2018-12" db="UniProtKB">
        <authorList>
            <consortium name="WormBaseParasite"/>
        </authorList>
    </citation>
    <scope>IDENTIFICATION</scope>
    <source>
        <strain evidence="10">Puerto Rican</strain>
    </source>
</reference>
<dbReference type="GO" id="GO:0005739">
    <property type="term" value="C:mitochondrion"/>
    <property type="evidence" value="ECO:0007669"/>
    <property type="project" value="UniProtKB-SubCell"/>
</dbReference>
<keyword evidence="4" id="KW-0496">Mitochondrion</keyword>
<dbReference type="GO" id="GO:0005840">
    <property type="term" value="C:ribosome"/>
    <property type="evidence" value="ECO:0007669"/>
    <property type="project" value="UniProtKB-KW"/>
</dbReference>
<evidence type="ECO:0000256" key="4">
    <source>
        <dbReference type="ARBA" id="ARBA00023128"/>
    </source>
</evidence>
<comment type="subcellular location">
    <subcellularLocation>
        <location evidence="1">Mitochondrion</location>
    </subcellularLocation>
</comment>
<comment type="similarity">
    <text evidence="6">Belongs to the ribonuclease III family. Mitochondrion-specific ribosomal protein mL44 subfamily.</text>
</comment>
<dbReference type="InParanoid" id="A0A3Q0KMY2"/>
<evidence type="ECO:0000259" key="8">
    <source>
        <dbReference type="PROSITE" id="PS50142"/>
    </source>
</evidence>
<name>A0A3Q0KMY2_SCHMA</name>
<proteinExistence type="inferred from homology"/>
<evidence type="ECO:0000256" key="7">
    <source>
        <dbReference type="ARBA" id="ARBA00035187"/>
    </source>
</evidence>
<protein>
    <recommendedName>
        <fullName evidence="7">Large ribosomal subunit protein mL44</fullName>
    </recommendedName>
</protein>
<organism evidence="9 10">
    <name type="scientific">Schistosoma mansoni</name>
    <name type="common">Blood fluke</name>
    <dbReference type="NCBI Taxonomy" id="6183"/>
    <lineage>
        <taxon>Eukaryota</taxon>
        <taxon>Metazoa</taxon>
        <taxon>Spiralia</taxon>
        <taxon>Lophotrochozoa</taxon>
        <taxon>Platyhelminthes</taxon>
        <taxon>Trematoda</taxon>
        <taxon>Digenea</taxon>
        <taxon>Strigeidida</taxon>
        <taxon>Schistosomatoidea</taxon>
        <taxon>Schistosomatidae</taxon>
        <taxon>Schistosoma</taxon>
    </lineage>
</organism>
<dbReference type="InterPro" id="IPR000999">
    <property type="entry name" value="RNase_III_dom"/>
</dbReference>
<evidence type="ECO:0000313" key="10">
    <source>
        <dbReference type="WBParaSite" id="Smp_138280.1"/>
    </source>
</evidence>
<accession>A0A3Q0KMY2</accession>
<dbReference type="GO" id="GO:1990904">
    <property type="term" value="C:ribonucleoprotein complex"/>
    <property type="evidence" value="ECO:0007669"/>
    <property type="project" value="UniProtKB-KW"/>
</dbReference>
<dbReference type="Pfam" id="PF22892">
    <property type="entry name" value="DSRM_MRPL44"/>
    <property type="match status" value="1"/>
</dbReference>
<dbReference type="CDD" id="cd19874">
    <property type="entry name" value="DSRM_MRPL44"/>
    <property type="match status" value="1"/>
</dbReference>
<dbReference type="InterPro" id="IPR044444">
    <property type="entry name" value="Ribosomal_mL44_DSRM_metazoa"/>
</dbReference>
<evidence type="ECO:0000256" key="2">
    <source>
        <dbReference type="ARBA" id="ARBA00022946"/>
    </source>
</evidence>
<dbReference type="SUPFAM" id="SSF69065">
    <property type="entry name" value="RNase III domain-like"/>
    <property type="match status" value="1"/>
</dbReference>
<dbReference type="InterPro" id="IPR055189">
    <property type="entry name" value="RM44_endonuclase"/>
</dbReference>
<dbReference type="Pfam" id="PF22935">
    <property type="entry name" value="RM44_endonuclase"/>
    <property type="match status" value="1"/>
</dbReference>
<dbReference type="Proteomes" id="UP000008854">
    <property type="component" value="Unassembled WGS sequence"/>
</dbReference>
<dbReference type="GO" id="GO:0006396">
    <property type="term" value="P:RNA processing"/>
    <property type="evidence" value="ECO:0007669"/>
    <property type="project" value="InterPro"/>
</dbReference>
<evidence type="ECO:0000256" key="1">
    <source>
        <dbReference type="ARBA" id="ARBA00004173"/>
    </source>
</evidence>
<evidence type="ECO:0000313" key="9">
    <source>
        <dbReference type="Proteomes" id="UP000008854"/>
    </source>
</evidence>
<evidence type="ECO:0000256" key="3">
    <source>
        <dbReference type="ARBA" id="ARBA00022980"/>
    </source>
</evidence>
<feature type="domain" description="RNase III" evidence="8">
    <location>
        <begin position="58"/>
        <end position="198"/>
    </location>
</feature>
<dbReference type="Gene3D" id="1.10.1520.10">
    <property type="entry name" value="Ribonuclease III domain"/>
    <property type="match status" value="1"/>
</dbReference>
<dbReference type="PROSITE" id="PS50142">
    <property type="entry name" value="RNASE_3_2"/>
    <property type="match status" value="1"/>
</dbReference>
<evidence type="ECO:0000256" key="6">
    <source>
        <dbReference type="ARBA" id="ARBA00024034"/>
    </source>
</evidence>
<dbReference type="InterPro" id="IPR036389">
    <property type="entry name" value="RNase_III_sf"/>
</dbReference>
<dbReference type="GO" id="GO:0004525">
    <property type="term" value="F:ribonuclease III activity"/>
    <property type="evidence" value="ECO:0007669"/>
    <property type="project" value="InterPro"/>
</dbReference>
<dbReference type="ExpressionAtlas" id="A0A3Q0KMY2">
    <property type="expression patterns" value="baseline and differential"/>
</dbReference>
<evidence type="ECO:0000256" key="5">
    <source>
        <dbReference type="ARBA" id="ARBA00023274"/>
    </source>
</evidence>
<dbReference type="Gene3D" id="3.30.160.20">
    <property type="match status" value="1"/>
</dbReference>
<dbReference type="STRING" id="6183.A0A3Q0KMY2"/>
<keyword evidence="5" id="KW-0687">Ribonucleoprotein</keyword>
<keyword evidence="9" id="KW-1185">Reference proteome</keyword>
<dbReference type="GO" id="GO:0003725">
    <property type="term" value="F:double-stranded RNA binding"/>
    <property type="evidence" value="ECO:0007669"/>
    <property type="project" value="InterPro"/>
</dbReference>
<sequence length="340" mass="38686">MSRLFTLSPVLISCVRHGRRPRFIRPYLKDLYDRRLAQGPEIYRPRKDWLCWNRDSELSAFLSRIGEKLEKDLIEVVLTDRSYSSFWSVKKAESDSKIIQDNSELAALGFSVSENFLYPFLRSVYPQFPEEWIMTIVQYLKSPSELAFIAAHLGIKDIVLYSDQVDYSSNKIISAPPNLDVLAHALMALVGALAKDKMEKAHLFIRDFILTRLSDIDLTELISIPNPLPLLQGILQSEGRGPPETRLLYQSSMNTVLACFEVGIYSDCQLVGEAPGESILIAEEEALRQSIKNFFKLTDDRPSIPLHGNLDVLDLEKFSQPNISLNYYLELAANHAKLCK</sequence>
<dbReference type="AlphaFoldDB" id="A0A3Q0KMY2"/>